<evidence type="ECO:0000313" key="1">
    <source>
        <dbReference type="EMBL" id="KAF7285387.1"/>
    </source>
</evidence>
<name>A0A834J1R4_RHYFE</name>
<reference evidence="1" key="1">
    <citation type="submission" date="2020-08" db="EMBL/GenBank/DDBJ databases">
        <title>Genome sequencing and assembly of the red palm weevil Rhynchophorus ferrugineus.</title>
        <authorList>
            <person name="Dias G.B."/>
            <person name="Bergman C.M."/>
            <person name="Manee M."/>
        </authorList>
    </citation>
    <scope>NUCLEOTIDE SEQUENCE</scope>
    <source>
        <strain evidence="1">AA-2017</strain>
        <tissue evidence="1">Whole larva</tissue>
    </source>
</reference>
<sequence length="90" mass="10186">MRICAIFKNLPPAYKKNRTPPQNKLTVTTRRHIVQIISWRLIPKKLLGDSPRTGVKAYETQGPKRVGVIPKLLRKTGPEKVSISGKQNQT</sequence>
<gene>
    <name evidence="1" type="ORF">GWI33_010641</name>
</gene>
<keyword evidence="2" id="KW-1185">Reference proteome</keyword>
<proteinExistence type="predicted"/>
<comment type="caution">
    <text evidence="1">The sequence shown here is derived from an EMBL/GenBank/DDBJ whole genome shotgun (WGS) entry which is preliminary data.</text>
</comment>
<organism evidence="1 2">
    <name type="scientific">Rhynchophorus ferrugineus</name>
    <name type="common">Red palm weevil</name>
    <name type="synonym">Curculio ferrugineus</name>
    <dbReference type="NCBI Taxonomy" id="354439"/>
    <lineage>
        <taxon>Eukaryota</taxon>
        <taxon>Metazoa</taxon>
        <taxon>Ecdysozoa</taxon>
        <taxon>Arthropoda</taxon>
        <taxon>Hexapoda</taxon>
        <taxon>Insecta</taxon>
        <taxon>Pterygota</taxon>
        <taxon>Neoptera</taxon>
        <taxon>Endopterygota</taxon>
        <taxon>Coleoptera</taxon>
        <taxon>Polyphaga</taxon>
        <taxon>Cucujiformia</taxon>
        <taxon>Curculionidae</taxon>
        <taxon>Dryophthorinae</taxon>
        <taxon>Rhynchophorus</taxon>
    </lineage>
</organism>
<protein>
    <submittedName>
        <fullName evidence="1">Uncharacterized protein</fullName>
    </submittedName>
</protein>
<accession>A0A834J1R4</accession>
<dbReference type="AlphaFoldDB" id="A0A834J1R4"/>
<dbReference type="Proteomes" id="UP000625711">
    <property type="component" value="Unassembled WGS sequence"/>
</dbReference>
<evidence type="ECO:0000313" key="2">
    <source>
        <dbReference type="Proteomes" id="UP000625711"/>
    </source>
</evidence>
<dbReference type="EMBL" id="JAACXV010000055">
    <property type="protein sequence ID" value="KAF7285387.1"/>
    <property type="molecule type" value="Genomic_DNA"/>
</dbReference>